<gene>
    <name evidence="2" type="ORF">MTR67_026116</name>
</gene>
<feature type="compositionally biased region" description="Low complexity" evidence="1">
    <location>
        <begin position="18"/>
        <end position="35"/>
    </location>
</feature>
<feature type="region of interest" description="Disordered" evidence="1">
    <location>
        <begin position="1"/>
        <end position="35"/>
    </location>
</feature>
<feature type="region of interest" description="Disordered" evidence="1">
    <location>
        <begin position="86"/>
        <end position="114"/>
    </location>
</feature>
<sequence length="114" mass="12405">MSTARRVEEEMVNEGLSPQGPQGDQVPQGNQVPVDAPAMTNEEMKLALLTLAKAMMDEVYRDVGLRVNAIESTMASRLRDFSRMNSPSPHEFLGSNVLQANMDKGANPDEGTGQ</sequence>
<reference evidence="2" key="1">
    <citation type="submission" date="2023-08" db="EMBL/GenBank/DDBJ databases">
        <title>A de novo genome assembly of Solanum verrucosum Schlechtendal, a Mexican diploid species geographically isolated from the other diploid A-genome species in potato relatives.</title>
        <authorList>
            <person name="Hosaka K."/>
        </authorList>
    </citation>
    <scope>NUCLEOTIDE SEQUENCE</scope>
    <source>
        <tissue evidence="2">Young leaves</tissue>
    </source>
</reference>
<dbReference type="AlphaFoldDB" id="A0AAF0QZX5"/>
<name>A0AAF0QZX5_SOLVR</name>
<accession>A0AAF0QZX5</accession>
<proteinExistence type="predicted"/>
<evidence type="ECO:0000313" key="3">
    <source>
        <dbReference type="Proteomes" id="UP001234989"/>
    </source>
</evidence>
<dbReference type="Proteomes" id="UP001234989">
    <property type="component" value="Chromosome 6"/>
</dbReference>
<dbReference type="EMBL" id="CP133617">
    <property type="protein sequence ID" value="WMV32731.1"/>
    <property type="molecule type" value="Genomic_DNA"/>
</dbReference>
<keyword evidence="3" id="KW-1185">Reference proteome</keyword>
<evidence type="ECO:0000313" key="2">
    <source>
        <dbReference type="EMBL" id="WMV32731.1"/>
    </source>
</evidence>
<protein>
    <submittedName>
        <fullName evidence="2">Uncharacterized protein</fullName>
    </submittedName>
</protein>
<organism evidence="2 3">
    <name type="scientific">Solanum verrucosum</name>
    <dbReference type="NCBI Taxonomy" id="315347"/>
    <lineage>
        <taxon>Eukaryota</taxon>
        <taxon>Viridiplantae</taxon>
        <taxon>Streptophyta</taxon>
        <taxon>Embryophyta</taxon>
        <taxon>Tracheophyta</taxon>
        <taxon>Spermatophyta</taxon>
        <taxon>Magnoliopsida</taxon>
        <taxon>eudicotyledons</taxon>
        <taxon>Gunneridae</taxon>
        <taxon>Pentapetalae</taxon>
        <taxon>asterids</taxon>
        <taxon>lamiids</taxon>
        <taxon>Solanales</taxon>
        <taxon>Solanaceae</taxon>
        <taxon>Solanoideae</taxon>
        <taxon>Solaneae</taxon>
        <taxon>Solanum</taxon>
    </lineage>
</organism>
<evidence type="ECO:0000256" key="1">
    <source>
        <dbReference type="SAM" id="MobiDB-lite"/>
    </source>
</evidence>